<comment type="caution">
    <text evidence="4">The sequence shown here is derived from an EMBL/GenBank/DDBJ whole genome shotgun (WGS) entry which is preliminary data.</text>
</comment>
<dbReference type="PANTHER" id="PTHR24220">
    <property type="entry name" value="IMPORT ATP-BINDING PROTEIN"/>
    <property type="match status" value="1"/>
</dbReference>
<name>A0ABS8U1M6_9SPHI</name>
<proteinExistence type="predicted"/>
<dbReference type="Proteomes" id="UP001199919">
    <property type="component" value="Unassembled WGS sequence"/>
</dbReference>
<evidence type="ECO:0000259" key="3">
    <source>
        <dbReference type="PROSITE" id="PS50893"/>
    </source>
</evidence>
<protein>
    <submittedName>
        <fullName evidence="4">ATP-binding cassette domain-containing protein</fullName>
    </submittedName>
</protein>
<gene>
    <name evidence="4" type="ORF">LT679_02400</name>
</gene>
<keyword evidence="1" id="KW-0547">Nucleotide-binding</keyword>
<accession>A0ABS8U1M6</accession>
<feature type="domain" description="ABC transporter" evidence="3">
    <location>
        <begin position="7"/>
        <end position="227"/>
    </location>
</feature>
<dbReference type="InterPro" id="IPR003593">
    <property type="entry name" value="AAA+_ATPase"/>
</dbReference>
<evidence type="ECO:0000256" key="1">
    <source>
        <dbReference type="ARBA" id="ARBA00022741"/>
    </source>
</evidence>
<dbReference type="InterPro" id="IPR003439">
    <property type="entry name" value="ABC_transporter-like_ATP-bd"/>
</dbReference>
<dbReference type="PANTHER" id="PTHR24220:SF470">
    <property type="entry name" value="CELL DIVISION ATP-BINDING PROTEIN FTSE"/>
    <property type="match status" value="1"/>
</dbReference>
<dbReference type="Gene3D" id="3.40.50.300">
    <property type="entry name" value="P-loop containing nucleotide triphosphate hydrolases"/>
    <property type="match status" value="1"/>
</dbReference>
<dbReference type="Pfam" id="PF00005">
    <property type="entry name" value="ABC_tran"/>
    <property type="match status" value="1"/>
</dbReference>
<dbReference type="InterPro" id="IPR015854">
    <property type="entry name" value="ABC_transpr_LolD-like"/>
</dbReference>
<dbReference type="EMBL" id="JAJPWV010000001">
    <property type="protein sequence ID" value="MCD8739441.1"/>
    <property type="molecule type" value="Genomic_DNA"/>
</dbReference>
<dbReference type="InterPro" id="IPR027417">
    <property type="entry name" value="P-loop_NTPase"/>
</dbReference>
<dbReference type="GO" id="GO:0005524">
    <property type="term" value="F:ATP binding"/>
    <property type="evidence" value="ECO:0007669"/>
    <property type="project" value="UniProtKB-KW"/>
</dbReference>
<dbReference type="InterPro" id="IPR017871">
    <property type="entry name" value="ABC_transporter-like_CS"/>
</dbReference>
<sequence>MIGNSIIKLTGVDIFQQKHLVLSNVNLHIDKNDFVWLIGQTGSGKSSLLKILYGDLNIANGSGYACGYDLGKLADRDVPFLRRKLGIVFQDFQLLTDRTIEQNLHFVLNATGWTDKKLVTDRTLDVLEKVGLRSKLKKMPHELSGGEQQRVVIARALLNDPEIILADEPTGNLDPDTSEEIVMLLKQISQQMGTAVVVATHDYHIIRTFPSRIIKCENGKVLEDVQIA</sequence>
<keyword evidence="2 4" id="KW-0067">ATP-binding</keyword>
<dbReference type="SUPFAM" id="SSF52540">
    <property type="entry name" value="P-loop containing nucleoside triphosphate hydrolases"/>
    <property type="match status" value="1"/>
</dbReference>
<dbReference type="PROSITE" id="PS00211">
    <property type="entry name" value="ABC_TRANSPORTER_1"/>
    <property type="match status" value="1"/>
</dbReference>
<keyword evidence="5" id="KW-1185">Reference proteome</keyword>
<evidence type="ECO:0000256" key="2">
    <source>
        <dbReference type="ARBA" id="ARBA00022840"/>
    </source>
</evidence>
<organism evidence="4 5">
    <name type="scientific">Mucilaginibacter roseus</name>
    <dbReference type="NCBI Taxonomy" id="1528868"/>
    <lineage>
        <taxon>Bacteria</taxon>
        <taxon>Pseudomonadati</taxon>
        <taxon>Bacteroidota</taxon>
        <taxon>Sphingobacteriia</taxon>
        <taxon>Sphingobacteriales</taxon>
        <taxon>Sphingobacteriaceae</taxon>
        <taxon>Mucilaginibacter</taxon>
    </lineage>
</organism>
<reference evidence="4 5" key="1">
    <citation type="submission" date="2021-12" db="EMBL/GenBank/DDBJ databases">
        <title>Mucilaginibacter roseus genome.</title>
        <authorList>
            <person name="Ferreira J.R."/>
            <person name="Newman J.D."/>
        </authorList>
    </citation>
    <scope>NUCLEOTIDE SEQUENCE [LARGE SCALE GENOMIC DNA]</scope>
    <source>
        <strain evidence="4 5">LMG 28454</strain>
    </source>
</reference>
<dbReference type="RefSeq" id="WP_232175318.1">
    <property type="nucleotide sequence ID" value="NZ_JAJPWV010000001.1"/>
</dbReference>
<evidence type="ECO:0000313" key="4">
    <source>
        <dbReference type="EMBL" id="MCD8739441.1"/>
    </source>
</evidence>
<dbReference type="PROSITE" id="PS50893">
    <property type="entry name" value="ABC_TRANSPORTER_2"/>
    <property type="match status" value="1"/>
</dbReference>
<dbReference type="SMART" id="SM00382">
    <property type="entry name" value="AAA"/>
    <property type="match status" value="1"/>
</dbReference>
<evidence type="ECO:0000313" key="5">
    <source>
        <dbReference type="Proteomes" id="UP001199919"/>
    </source>
</evidence>